<dbReference type="Pfam" id="PF02141">
    <property type="entry name" value="DENN"/>
    <property type="match status" value="1"/>
</dbReference>
<dbReference type="PROSITE" id="PS50211">
    <property type="entry name" value="DENN"/>
    <property type="match status" value="1"/>
</dbReference>
<feature type="domain" description="Kinesin motor" evidence="8">
    <location>
        <begin position="709"/>
        <end position="994"/>
    </location>
</feature>
<dbReference type="EMBL" id="VLTL01000012">
    <property type="protein sequence ID" value="KAA0170588.1"/>
    <property type="molecule type" value="Genomic_DNA"/>
</dbReference>
<dbReference type="GO" id="GO:0007052">
    <property type="term" value="P:mitotic spindle organization"/>
    <property type="evidence" value="ECO:0007669"/>
    <property type="project" value="TreeGrafter"/>
</dbReference>
<evidence type="ECO:0008006" key="12">
    <source>
        <dbReference type="Google" id="ProtNLM"/>
    </source>
</evidence>
<feature type="region of interest" description="Disordered" evidence="7">
    <location>
        <begin position="996"/>
        <end position="1021"/>
    </location>
</feature>
<feature type="region of interest" description="Disordered" evidence="7">
    <location>
        <begin position="1068"/>
        <end position="1121"/>
    </location>
</feature>
<evidence type="ECO:0000256" key="6">
    <source>
        <dbReference type="PROSITE-ProRule" id="PRU00283"/>
    </source>
</evidence>
<evidence type="ECO:0000256" key="7">
    <source>
        <dbReference type="SAM" id="MobiDB-lite"/>
    </source>
</evidence>
<dbReference type="InterPro" id="IPR027417">
    <property type="entry name" value="P-loop_NTPase"/>
</dbReference>
<organism evidence="10 11">
    <name type="scientific">Cafeteria roenbergensis</name>
    <name type="common">Marine flagellate</name>
    <dbReference type="NCBI Taxonomy" id="33653"/>
    <lineage>
        <taxon>Eukaryota</taxon>
        <taxon>Sar</taxon>
        <taxon>Stramenopiles</taxon>
        <taxon>Bigyra</taxon>
        <taxon>Opalozoa</taxon>
        <taxon>Bicosoecida</taxon>
        <taxon>Cafeteriaceae</taxon>
        <taxon>Cafeteria</taxon>
    </lineage>
</organism>
<proteinExistence type="inferred from homology"/>
<dbReference type="PROSITE" id="PS50067">
    <property type="entry name" value="KINESIN_MOTOR_2"/>
    <property type="match status" value="1"/>
</dbReference>
<name>A0A5A8DZM4_CAFRO</name>
<feature type="region of interest" description="Disordered" evidence="7">
    <location>
        <begin position="874"/>
        <end position="894"/>
    </location>
</feature>
<dbReference type="GO" id="GO:0003777">
    <property type="term" value="F:microtubule motor activity"/>
    <property type="evidence" value="ECO:0007669"/>
    <property type="project" value="InterPro"/>
</dbReference>
<feature type="domain" description="UDENN" evidence="9">
    <location>
        <begin position="12"/>
        <end position="520"/>
    </location>
</feature>
<evidence type="ECO:0000256" key="1">
    <source>
        <dbReference type="ARBA" id="ARBA00004496"/>
    </source>
</evidence>
<accession>A0A5A8DZM4</accession>
<keyword evidence="4" id="KW-0067">ATP-binding</keyword>
<comment type="subcellular location">
    <subcellularLocation>
        <location evidence="1">Cytoplasm</location>
    </subcellularLocation>
</comment>
<feature type="region of interest" description="Disordered" evidence="7">
    <location>
        <begin position="735"/>
        <end position="762"/>
    </location>
</feature>
<feature type="compositionally biased region" description="Low complexity" evidence="7">
    <location>
        <begin position="1096"/>
        <end position="1121"/>
    </location>
</feature>
<dbReference type="GO" id="GO:0051231">
    <property type="term" value="P:spindle elongation"/>
    <property type="evidence" value="ECO:0007669"/>
    <property type="project" value="TreeGrafter"/>
</dbReference>
<reference evidence="10 11" key="1">
    <citation type="submission" date="2019-07" db="EMBL/GenBank/DDBJ databases">
        <title>Genomes of Cafeteria roenbergensis.</title>
        <authorList>
            <person name="Fischer M.G."/>
            <person name="Hackl T."/>
            <person name="Roman M."/>
        </authorList>
    </citation>
    <scope>NUCLEOTIDE SEQUENCE [LARGE SCALE GENOMIC DNA]</scope>
    <source>
        <strain evidence="10 11">RCC970-E3</strain>
    </source>
</reference>
<dbReference type="GO" id="GO:0007018">
    <property type="term" value="P:microtubule-based movement"/>
    <property type="evidence" value="ECO:0007669"/>
    <property type="project" value="InterPro"/>
</dbReference>
<evidence type="ECO:0000256" key="5">
    <source>
        <dbReference type="ARBA" id="ARBA00023054"/>
    </source>
</evidence>
<comment type="caution">
    <text evidence="6">Lacks conserved residue(s) required for the propagation of feature annotation.</text>
</comment>
<feature type="compositionally biased region" description="Basic and acidic residues" evidence="7">
    <location>
        <begin position="562"/>
        <end position="583"/>
    </location>
</feature>
<dbReference type="SUPFAM" id="SSF52540">
    <property type="entry name" value="P-loop containing nucleoside triphosphate hydrolases"/>
    <property type="match status" value="1"/>
</dbReference>
<dbReference type="SMART" id="SM00799">
    <property type="entry name" value="DENN"/>
    <property type="match status" value="1"/>
</dbReference>
<feature type="compositionally biased region" description="Basic and acidic residues" evidence="7">
    <location>
        <begin position="1270"/>
        <end position="1281"/>
    </location>
</feature>
<evidence type="ECO:0000256" key="2">
    <source>
        <dbReference type="ARBA" id="ARBA00022490"/>
    </source>
</evidence>
<dbReference type="InterPro" id="IPR043153">
    <property type="entry name" value="DENN_C"/>
</dbReference>
<evidence type="ECO:0000259" key="8">
    <source>
        <dbReference type="PROSITE" id="PS50067"/>
    </source>
</evidence>
<feature type="compositionally biased region" description="Basic residues" evidence="7">
    <location>
        <begin position="741"/>
        <end position="751"/>
    </location>
</feature>
<dbReference type="SMART" id="SM00129">
    <property type="entry name" value="KISc"/>
    <property type="match status" value="1"/>
</dbReference>
<evidence type="ECO:0000259" key="9">
    <source>
        <dbReference type="PROSITE" id="PS50211"/>
    </source>
</evidence>
<dbReference type="InterPro" id="IPR037516">
    <property type="entry name" value="Tripartite_DENN"/>
</dbReference>
<feature type="region of interest" description="Disordered" evidence="7">
    <location>
        <begin position="562"/>
        <end position="597"/>
    </location>
</feature>
<dbReference type="GO" id="GO:0005524">
    <property type="term" value="F:ATP binding"/>
    <property type="evidence" value="ECO:0007669"/>
    <property type="project" value="UniProtKB-KW"/>
</dbReference>
<dbReference type="Proteomes" id="UP000324907">
    <property type="component" value="Unassembled WGS sequence"/>
</dbReference>
<keyword evidence="3" id="KW-0547">Nucleotide-binding</keyword>
<dbReference type="GO" id="GO:0005737">
    <property type="term" value="C:cytoplasm"/>
    <property type="evidence" value="ECO:0007669"/>
    <property type="project" value="UniProtKB-SubCell"/>
</dbReference>
<evidence type="ECO:0000313" key="11">
    <source>
        <dbReference type="Proteomes" id="UP000324907"/>
    </source>
</evidence>
<feature type="compositionally biased region" description="Gly residues" evidence="7">
    <location>
        <begin position="1076"/>
        <end position="1085"/>
    </location>
</feature>
<dbReference type="InterPro" id="IPR001194">
    <property type="entry name" value="cDENN_dom"/>
</dbReference>
<dbReference type="InterPro" id="IPR001752">
    <property type="entry name" value="Kinesin_motor_dom"/>
</dbReference>
<gene>
    <name evidence="10" type="ORF">FNF28_01350</name>
</gene>
<evidence type="ECO:0000256" key="3">
    <source>
        <dbReference type="ARBA" id="ARBA00022741"/>
    </source>
</evidence>
<keyword evidence="5" id="KW-0175">Coiled coil</keyword>
<dbReference type="GO" id="GO:0005875">
    <property type="term" value="C:microtubule associated complex"/>
    <property type="evidence" value="ECO:0007669"/>
    <property type="project" value="TreeGrafter"/>
</dbReference>
<protein>
    <recommendedName>
        <fullName evidence="12">UDENN domain-containing protein</fullName>
    </recommendedName>
</protein>
<dbReference type="GO" id="GO:0008017">
    <property type="term" value="F:microtubule binding"/>
    <property type="evidence" value="ECO:0007669"/>
    <property type="project" value="InterPro"/>
</dbReference>
<evidence type="ECO:0000313" key="10">
    <source>
        <dbReference type="EMBL" id="KAA0170588.1"/>
    </source>
</evidence>
<comment type="similarity">
    <text evidence="6">Belongs to the TRAFAC class myosin-kinesin ATPase superfamily. Kinesin family.</text>
</comment>
<keyword evidence="2" id="KW-0963">Cytoplasm</keyword>
<dbReference type="InterPro" id="IPR027640">
    <property type="entry name" value="Kinesin-like_fam"/>
</dbReference>
<feature type="compositionally biased region" description="Low complexity" evidence="7">
    <location>
        <begin position="1253"/>
        <end position="1265"/>
    </location>
</feature>
<dbReference type="PANTHER" id="PTHR47969">
    <property type="entry name" value="CHROMOSOME-ASSOCIATED KINESIN KIF4A-RELATED"/>
    <property type="match status" value="1"/>
</dbReference>
<sequence length="1333" mass="135288">MSAFSPREDGIMTFLEAVVAIRMGEDDWEELWSVPGAGKAPVAAEQLGMFLGDKPASGQPRATAFVLTDEARTQKYGCAVELPSASGRREDRVAVCCVGRLPLFRQLHATLRYVLGGAACSAEEAARAAHFAVFGVPLPPRGLGAVQLTLGDASWALSRPPLNAHPFLFDDWTLSLPGRLLSPRGCVRLLRALAAESKVVVVAPASHAPALLAPFCTAALAQLWPLRWEHALIPALPDTLPLRSVLEAPCPIFIGASRERLDAVAALGPLPSDVVVVDIGAGTVAPGKRAMASLLPIPADAERELAAVIARLRPHDGTAAAGRGGPAAAAAAEVAAAAAEALQPPDRGQVAGGCGPRSSRLLAASAAVWVPLLRAIDDAFCLRHEAEAAEAARAAAAAAAAAGASPARDAAPGGGRSGPSFGPELLGGAHVVLDVGAARAAVKRNSALSAMLEALLQTQALACYCDRRGSVDTDDEMDLRFLDALLDADSTADRLLADPRYAPLQTFIAEAPECGPRSAASGPPPVPIGPQLAAVADALATLTLRVPPLPDLLATERAFADERRASDERREAEAAKHRAERRQSSKQRRHRLSAGVRAVGPDAAAVAAAASPAPKPAGAASWMSSVLSRALGRRKPAPVGGTWPPRAPLTARKRRRMVRERVQRLIDEQERADRASAAAAAAAAAADFDQAEAAAGSAHAGRHSGEMVVRVNAVEVHNDAVIDLLRDGLGSAAAAGSAAGRGKHHAHHHQRSGSSSIEGKIVPRRRDGAVELPGAVAVAVTCEADGARLLATVAARRATSSTSMNASSSRSHCVVVLGLYRSRQSTDSTNTAGATSVSSGALSQAIEDEVDAGRLLPEGKLVLADLAGSERLKRTGAMDGASTPAASAAGGPMGKQEAADRAKEAGAINKSLSALGNVMQALAKGDEARKAGGAAGAGQGGGHVPWRDSLLTTVLSDAVGPGAATVLLAAVAPDAADAPETLRTLQFAERARAVRAAGSAGAGPGASAKLKRRLKKTSDQLTEAQARISALEDRLRRAEAAAAASGAKAAAAEAQVAAAAAAAARAASSSAQPSGGASGAGGGSRHGMVVAGEVGSEAGSRQARARAATSSSMESDLSASALGCPPSPIRVLDAAIAGAHASRPRRIASSPSLLDGRSPAGRLAATFLQRHQAALASPNTSAYALARMALWRGTDTAALAETAALTGARAASPPRVPAPVPVPVHVHVPAHSRQGAAGGGSEARTPVRRARRAAAGATRGAATPGSAIRSRYDMHGRRIKAEPTGFSAAPRAGKPRHVRTKSSSGSVGSDVPASPKAVPLSPTGRANAGGFRA</sequence>
<feature type="region of interest" description="Disordered" evidence="7">
    <location>
        <begin position="1251"/>
        <end position="1333"/>
    </location>
</feature>
<dbReference type="Gene3D" id="3.40.850.10">
    <property type="entry name" value="Kinesin motor domain"/>
    <property type="match status" value="1"/>
</dbReference>
<comment type="caution">
    <text evidence="10">The sequence shown here is derived from an EMBL/GenBank/DDBJ whole genome shotgun (WGS) entry which is preliminary data.</text>
</comment>
<dbReference type="PANTHER" id="PTHR47969:SF15">
    <property type="entry name" value="CHROMOSOME-ASSOCIATED KINESIN KIF4A-RELATED"/>
    <property type="match status" value="1"/>
</dbReference>
<dbReference type="InterPro" id="IPR036961">
    <property type="entry name" value="Kinesin_motor_dom_sf"/>
</dbReference>
<dbReference type="Gene3D" id="3.40.50.11500">
    <property type="match status" value="1"/>
</dbReference>
<feature type="compositionally biased region" description="Low complexity" evidence="7">
    <location>
        <begin position="877"/>
        <end position="890"/>
    </location>
</feature>
<evidence type="ECO:0000256" key="4">
    <source>
        <dbReference type="ARBA" id="ARBA00022840"/>
    </source>
</evidence>
<dbReference type="Pfam" id="PF00225">
    <property type="entry name" value="Kinesin"/>
    <property type="match status" value="1"/>
</dbReference>